<gene>
    <name evidence="1" type="ORF">DV515_00019088</name>
</gene>
<accession>A0A3L8Q5Q3</accession>
<evidence type="ECO:0000313" key="1">
    <source>
        <dbReference type="EMBL" id="RLV62650.1"/>
    </source>
</evidence>
<sequence>MTANCSRAVTHFLQELVIPVFPQPRDAGDCTPRALESSVQGLIARSKYKPLAIHICKSAGELVRQGPGECLKRALASSVGC</sequence>
<dbReference type="Proteomes" id="UP000276834">
    <property type="component" value="Unassembled WGS sequence"/>
</dbReference>
<proteinExistence type="predicted"/>
<name>A0A3L8Q5Q3_CHLGU</name>
<organism evidence="1 2">
    <name type="scientific">Chloebia gouldiae</name>
    <name type="common">Gouldian finch</name>
    <name type="synonym">Erythrura gouldiae</name>
    <dbReference type="NCBI Taxonomy" id="44316"/>
    <lineage>
        <taxon>Eukaryota</taxon>
        <taxon>Metazoa</taxon>
        <taxon>Chordata</taxon>
        <taxon>Craniata</taxon>
        <taxon>Vertebrata</taxon>
        <taxon>Euteleostomi</taxon>
        <taxon>Archelosauria</taxon>
        <taxon>Archosauria</taxon>
        <taxon>Dinosauria</taxon>
        <taxon>Saurischia</taxon>
        <taxon>Theropoda</taxon>
        <taxon>Coelurosauria</taxon>
        <taxon>Aves</taxon>
        <taxon>Neognathae</taxon>
        <taxon>Neoaves</taxon>
        <taxon>Telluraves</taxon>
        <taxon>Australaves</taxon>
        <taxon>Passeriformes</taxon>
        <taxon>Passeroidea</taxon>
        <taxon>Passeridae</taxon>
        <taxon>Chloebia</taxon>
    </lineage>
</organism>
<reference evidence="1 2" key="1">
    <citation type="journal article" date="2018" name="Proc. R. Soc. B">
        <title>A non-coding region near Follistatin controls head colour polymorphism in the Gouldian finch.</title>
        <authorList>
            <person name="Toomey M.B."/>
            <person name="Marques C.I."/>
            <person name="Andrade P."/>
            <person name="Araujo P.M."/>
            <person name="Sabatino S."/>
            <person name="Gazda M.A."/>
            <person name="Afonso S."/>
            <person name="Lopes R.J."/>
            <person name="Corbo J.C."/>
            <person name="Carneiro M."/>
        </authorList>
    </citation>
    <scope>NUCLEOTIDE SEQUENCE [LARGE SCALE GENOMIC DNA]</scope>
    <source>
        <strain evidence="1">Red01</strain>
        <tissue evidence="1">Muscle</tissue>
    </source>
</reference>
<keyword evidence="2" id="KW-1185">Reference proteome</keyword>
<dbReference type="AlphaFoldDB" id="A0A3L8Q5Q3"/>
<evidence type="ECO:0000313" key="2">
    <source>
        <dbReference type="Proteomes" id="UP000276834"/>
    </source>
</evidence>
<comment type="caution">
    <text evidence="1">The sequence shown here is derived from an EMBL/GenBank/DDBJ whole genome shotgun (WGS) entry which is preliminary data.</text>
</comment>
<dbReference type="EMBL" id="QUSF01005978">
    <property type="protein sequence ID" value="RLV62650.1"/>
    <property type="molecule type" value="Genomic_DNA"/>
</dbReference>
<protein>
    <submittedName>
        <fullName evidence="1">Uncharacterized protein</fullName>
    </submittedName>
</protein>